<name>A0ABV2QHK5_9MICO</name>
<evidence type="ECO:0000313" key="2">
    <source>
        <dbReference type="Proteomes" id="UP001549257"/>
    </source>
</evidence>
<sequence length="208" mass="22995">MTPEEHRFNALVLAFANLQRLMVFHNAVALIEGRELNPDLREQLTSKMDLLNEVVERSSQSRAVSETDVDLVRPVASYLEQEIRAYYDTELDGGDLGAQAAFGAAAVFAASYLGDGIMHMGRVFGHDDWVDREMQDKPNLAILLNQANGTVGSAVRSDFPPEMRGYIDHHVRVALGDRDLVMAQVDGLTTMLDGRVAPRPSERRDGLG</sequence>
<evidence type="ECO:0000313" key="1">
    <source>
        <dbReference type="EMBL" id="MET4580532.1"/>
    </source>
</evidence>
<dbReference type="Proteomes" id="UP001549257">
    <property type="component" value="Unassembled WGS sequence"/>
</dbReference>
<reference evidence="1 2" key="1">
    <citation type="submission" date="2024-06" db="EMBL/GenBank/DDBJ databases">
        <title>Sorghum-associated microbial communities from plants grown in Nebraska, USA.</title>
        <authorList>
            <person name="Schachtman D."/>
        </authorList>
    </citation>
    <scope>NUCLEOTIDE SEQUENCE [LARGE SCALE GENOMIC DNA]</scope>
    <source>
        <strain evidence="1 2">2857</strain>
    </source>
</reference>
<gene>
    <name evidence="1" type="ORF">ABIE21_000022</name>
</gene>
<accession>A0ABV2QHK5</accession>
<protein>
    <submittedName>
        <fullName evidence="1">Uncharacterized protein</fullName>
    </submittedName>
</protein>
<dbReference type="EMBL" id="JBEPSJ010000001">
    <property type="protein sequence ID" value="MET4580532.1"/>
    <property type="molecule type" value="Genomic_DNA"/>
</dbReference>
<dbReference type="RefSeq" id="WP_354022757.1">
    <property type="nucleotide sequence ID" value="NZ_JBEPSJ010000001.1"/>
</dbReference>
<organism evidence="1 2">
    <name type="scientific">Conyzicola nivalis</name>
    <dbReference type="NCBI Taxonomy" id="1477021"/>
    <lineage>
        <taxon>Bacteria</taxon>
        <taxon>Bacillati</taxon>
        <taxon>Actinomycetota</taxon>
        <taxon>Actinomycetes</taxon>
        <taxon>Micrococcales</taxon>
        <taxon>Microbacteriaceae</taxon>
        <taxon>Conyzicola</taxon>
    </lineage>
</organism>
<proteinExistence type="predicted"/>
<keyword evidence="2" id="KW-1185">Reference proteome</keyword>
<comment type="caution">
    <text evidence="1">The sequence shown here is derived from an EMBL/GenBank/DDBJ whole genome shotgun (WGS) entry which is preliminary data.</text>
</comment>